<evidence type="ECO:0000313" key="3">
    <source>
        <dbReference type="EMBL" id="TKK13660.1"/>
    </source>
</evidence>
<organism evidence="3 4">
    <name type="scientific">Enterobacter cancerogenus</name>
    <dbReference type="NCBI Taxonomy" id="69218"/>
    <lineage>
        <taxon>Bacteria</taxon>
        <taxon>Pseudomonadati</taxon>
        <taxon>Pseudomonadota</taxon>
        <taxon>Gammaproteobacteria</taxon>
        <taxon>Enterobacterales</taxon>
        <taxon>Enterobacteriaceae</taxon>
        <taxon>Enterobacter</taxon>
        <taxon>Enterobacter cloacae complex</taxon>
    </lineage>
</organism>
<evidence type="ECO:0000313" key="4">
    <source>
        <dbReference type="Proteomes" id="UP000306327"/>
    </source>
</evidence>
<dbReference type="RefSeq" id="WP_137273539.1">
    <property type="nucleotide sequence ID" value="NZ_QGAL01000013.1"/>
</dbReference>
<keyword evidence="1" id="KW-0175">Coiled coil</keyword>
<dbReference type="Gene3D" id="1.20.58.430">
    <property type="entry name" value="Type IV secretion system, VirB5-domain"/>
    <property type="match status" value="1"/>
</dbReference>
<reference evidence="3 4" key="1">
    <citation type="journal article" date="2019" name="Sci. Rep.">
        <title>Differences in resource use lead to coexistence of seed-transmitted microbial populations.</title>
        <authorList>
            <person name="Torres-Cortes G."/>
            <person name="Garcia B.J."/>
            <person name="Compant S."/>
            <person name="Rezki S."/>
            <person name="Jones P."/>
            <person name="Preveaux A."/>
            <person name="Briand M."/>
            <person name="Roulet A."/>
            <person name="Bouchez O."/>
            <person name="Jacobson D."/>
            <person name="Barret M."/>
        </authorList>
    </citation>
    <scope>NUCLEOTIDE SEQUENCE [LARGE SCALE GENOMIC DNA]</scope>
    <source>
        <strain evidence="3 4">CFBP13530</strain>
    </source>
</reference>
<feature type="signal peptide" evidence="2">
    <location>
        <begin position="1"/>
        <end position="25"/>
    </location>
</feature>
<sequence length="227" mass="25405">MKSKIRPVMLAIMIGAGCLPAVSVASGIPTIDVANIAQLAANAKQQADEALSQLNKTKEAIQQAKSQYDHYKSIVTGNDQLGNFLNDPLLNQVLPLSDWNNIYTDTKNLADLRSRYGLTSSDPKVQQAFDHLLSQAGAFEDTYNAASQRIKNAEQLRQKLNTVQTPQQREELALRLQQEQLELQNQQIQLQNMKLLMDQQEKLSNKKKAQNIWDYAVGNTKNLPSDN</sequence>
<feature type="coiled-coil region" evidence="1">
    <location>
        <begin position="143"/>
        <end position="203"/>
    </location>
</feature>
<evidence type="ECO:0000256" key="2">
    <source>
        <dbReference type="SAM" id="SignalP"/>
    </source>
</evidence>
<dbReference type="EMBL" id="QGAL01000013">
    <property type="protein sequence ID" value="TKK13660.1"/>
    <property type="molecule type" value="Genomic_DNA"/>
</dbReference>
<dbReference type="AlphaFoldDB" id="A0AB38NYH9"/>
<evidence type="ECO:0000256" key="1">
    <source>
        <dbReference type="SAM" id="Coils"/>
    </source>
</evidence>
<protein>
    <submittedName>
        <fullName evidence="3">P-type DNA transfer protein VirB5</fullName>
    </submittedName>
</protein>
<proteinExistence type="predicted"/>
<dbReference type="InterPro" id="IPR014158">
    <property type="entry name" value="T4SS_VirB5"/>
</dbReference>
<comment type="caution">
    <text evidence="3">The sequence shown here is derived from an EMBL/GenBank/DDBJ whole genome shotgun (WGS) entry which is preliminary data.</text>
</comment>
<dbReference type="SUPFAM" id="SSF101082">
    <property type="entry name" value="Typo IV secretion system protein TraC"/>
    <property type="match status" value="1"/>
</dbReference>
<dbReference type="NCBIfam" id="TIGR02791">
    <property type="entry name" value="VirB5"/>
    <property type="match status" value="1"/>
</dbReference>
<dbReference type="Proteomes" id="UP000306327">
    <property type="component" value="Unassembled WGS sequence"/>
</dbReference>
<dbReference type="Pfam" id="PF07996">
    <property type="entry name" value="T4SS"/>
    <property type="match status" value="1"/>
</dbReference>
<dbReference type="InterPro" id="IPR023220">
    <property type="entry name" value="T4SS_VirB5-domain"/>
</dbReference>
<accession>A0AB38NYH9</accession>
<gene>
    <name evidence="3" type="primary">virB5</name>
    <name evidence="3" type="ORF">EcCFBP13530_22940</name>
</gene>
<dbReference type="PROSITE" id="PS51257">
    <property type="entry name" value="PROKAR_LIPOPROTEIN"/>
    <property type="match status" value="1"/>
</dbReference>
<feature type="coiled-coil region" evidence="1">
    <location>
        <begin position="33"/>
        <end position="74"/>
    </location>
</feature>
<keyword evidence="2" id="KW-0732">Signal</keyword>
<name>A0AB38NYH9_9ENTR</name>
<feature type="chain" id="PRO_5044297069" evidence="2">
    <location>
        <begin position="26"/>
        <end position="227"/>
    </location>
</feature>